<dbReference type="Gene3D" id="3.30.70.360">
    <property type="match status" value="1"/>
</dbReference>
<name>A0A9Q0N6G8_9DIPT</name>
<comment type="subcellular location">
    <subcellularLocation>
        <location evidence="1">Cytoplasm</location>
    </subcellularLocation>
</comment>
<dbReference type="AlphaFoldDB" id="A0A9Q0N6G8"/>
<reference evidence="13" key="1">
    <citation type="submission" date="2022-07" db="EMBL/GenBank/DDBJ databases">
        <authorList>
            <person name="Trinca V."/>
            <person name="Uliana J.V.C."/>
            <person name="Torres T.T."/>
            <person name="Ward R.J."/>
            <person name="Monesi N."/>
        </authorList>
    </citation>
    <scope>NUCLEOTIDE SEQUENCE</scope>
    <source>
        <strain evidence="13">HSMRA1968</strain>
        <tissue evidence="13">Whole embryos</tissue>
    </source>
</reference>
<evidence type="ECO:0000256" key="10">
    <source>
        <dbReference type="PIRSR" id="PIRSR036696-2"/>
    </source>
</evidence>
<evidence type="ECO:0000256" key="4">
    <source>
        <dbReference type="ARBA" id="ARBA00022490"/>
    </source>
</evidence>
<evidence type="ECO:0000256" key="7">
    <source>
        <dbReference type="ARBA" id="ARBA00022833"/>
    </source>
</evidence>
<comment type="similarity">
    <text evidence="2">Belongs to the peptidase M20A family.</text>
</comment>
<evidence type="ECO:0000313" key="13">
    <source>
        <dbReference type="EMBL" id="KAJ6643776.1"/>
    </source>
</evidence>
<evidence type="ECO:0000256" key="2">
    <source>
        <dbReference type="ARBA" id="ARBA00006247"/>
    </source>
</evidence>
<dbReference type="SUPFAM" id="SSF55031">
    <property type="entry name" value="Bacterial exopeptidase dimerisation domain"/>
    <property type="match status" value="1"/>
</dbReference>
<evidence type="ECO:0000256" key="9">
    <source>
        <dbReference type="PIRSR" id="PIRSR036696-1"/>
    </source>
</evidence>
<evidence type="ECO:0000256" key="1">
    <source>
        <dbReference type="ARBA" id="ARBA00004496"/>
    </source>
</evidence>
<dbReference type="GO" id="GO:0005737">
    <property type="term" value="C:cytoplasm"/>
    <property type="evidence" value="ECO:0007669"/>
    <property type="project" value="UniProtKB-SubCell"/>
</dbReference>
<dbReference type="Gene3D" id="1.10.150.900">
    <property type="match status" value="1"/>
</dbReference>
<dbReference type="PIRSF" id="PIRSF036696">
    <property type="entry name" value="ACY-1"/>
    <property type="match status" value="1"/>
</dbReference>
<feature type="binding site" evidence="10">
    <location>
        <position position="154"/>
    </location>
    <ligand>
        <name>Zn(2+)</name>
        <dbReference type="ChEBI" id="CHEBI:29105"/>
        <label>1</label>
    </ligand>
</feature>
<dbReference type="OrthoDB" id="3064516at2759"/>
<dbReference type="NCBIfam" id="TIGR01880">
    <property type="entry name" value="Ac-peptdase-euk"/>
    <property type="match status" value="1"/>
</dbReference>
<keyword evidence="14" id="KW-1185">Reference proteome</keyword>
<dbReference type="InterPro" id="IPR002933">
    <property type="entry name" value="Peptidase_M20"/>
</dbReference>
<feature type="binding site" evidence="10">
    <location>
        <position position="190"/>
    </location>
    <ligand>
        <name>Zn(2+)</name>
        <dbReference type="ChEBI" id="CHEBI:29105"/>
        <label>2</label>
    </ligand>
</feature>
<evidence type="ECO:0000313" key="14">
    <source>
        <dbReference type="Proteomes" id="UP001151699"/>
    </source>
</evidence>
<feature type="domain" description="Peptidase M20 dimerisation" evidence="12">
    <location>
        <begin position="239"/>
        <end position="340"/>
    </location>
</feature>
<feature type="binding site" evidence="10">
    <location>
        <position position="217"/>
    </location>
    <ligand>
        <name>Zn(2+)</name>
        <dbReference type="ChEBI" id="CHEBI:29105"/>
        <label>1</label>
    </ligand>
</feature>
<dbReference type="EMBL" id="WJQU01000002">
    <property type="protein sequence ID" value="KAJ6643776.1"/>
    <property type="molecule type" value="Genomic_DNA"/>
</dbReference>
<proteinExistence type="inferred from homology"/>
<dbReference type="GO" id="GO:0006520">
    <property type="term" value="P:amino acid metabolic process"/>
    <property type="evidence" value="ECO:0007669"/>
    <property type="project" value="InterPro"/>
</dbReference>
<feature type="binding site" evidence="10">
    <location>
        <position position="154"/>
    </location>
    <ligand>
        <name>Zn(2+)</name>
        <dbReference type="ChEBI" id="CHEBI:29105"/>
        <label>2</label>
    </ligand>
</feature>
<evidence type="ECO:0000256" key="3">
    <source>
        <dbReference type="ARBA" id="ARBA00011913"/>
    </source>
</evidence>
<dbReference type="GO" id="GO:0046872">
    <property type="term" value="F:metal ion binding"/>
    <property type="evidence" value="ECO:0007669"/>
    <property type="project" value="UniProtKB-KW"/>
</dbReference>
<dbReference type="InterPro" id="IPR011650">
    <property type="entry name" value="Peptidase_M20_dimer"/>
</dbReference>
<dbReference type="InterPro" id="IPR052083">
    <property type="entry name" value="Aminoacylase-1_M20A"/>
</dbReference>
<gene>
    <name evidence="13" type="primary">Acy1_2</name>
    <name evidence="13" type="ORF">Bhyg_08741</name>
</gene>
<dbReference type="Gene3D" id="3.40.630.10">
    <property type="entry name" value="Zn peptidases"/>
    <property type="match status" value="1"/>
</dbReference>
<dbReference type="PROSITE" id="PS00759">
    <property type="entry name" value="ARGE_DAPE_CPG2_2"/>
    <property type="match status" value="1"/>
</dbReference>
<dbReference type="InterPro" id="IPR010159">
    <property type="entry name" value="N-acyl_aa_amidohydrolase"/>
</dbReference>
<dbReference type="EC" id="3.5.1.14" evidence="3"/>
<keyword evidence="4" id="KW-0963">Cytoplasm</keyword>
<dbReference type="PROSITE" id="PS00758">
    <property type="entry name" value="ARGE_DAPE_CPG2_1"/>
    <property type="match status" value="1"/>
</dbReference>
<feature type="active site" description="Proton acceptor" evidence="9">
    <location>
        <position position="189"/>
    </location>
</feature>
<evidence type="ECO:0000256" key="11">
    <source>
        <dbReference type="SAM" id="Phobius"/>
    </source>
</evidence>
<protein>
    <recommendedName>
        <fullName evidence="3">N-acyl-aliphatic-L-amino acid amidohydrolase</fullName>
        <ecNumber evidence="3">3.5.1.14</ecNumber>
    </recommendedName>
    <alternativeName>
        <fullName evidence="8">N-acyl-L-amino-acid amidohydrolase</fullName>
    </alternativeName>
</protein>
<keyword evidence="11" id="KW-1133">Transmembrane helix</keyword>
<dbReference type="GO" id="GO:0004046">
    <property type="term" value="F:aminoacylase activity"/>
    <property type="evidence" value="ECO:0007669"/>
    <property type="project" value="UniProtKB-EC"/>
</dbReference>
<evidence type="ECO:0000256" key="6">
    <source>
        <dbReference type="ARBA" id="ARBA00022801"/>
    </source>
</evidence>
<dbReference type="Pfam" id="PF01546">
    <property type="entry name" value="Peptidase_M20"/>
    <property type="match status" value="1"/>
</dbReference>
<dbReference type="FunFam" id="3.40.630.10:FF:000019">
    <property type="entry name" value="Aminoacylase 1"/>
    <property type="match status" value="1"/>
</dbReference>
<comment type="cofactor">
    <cofactor evidence="10">
        <name>Zn(2+)</name>
        <dbReference type="ChEBI" id="CHEBI:29105"/>
    </cofactor>
    <text evidence="10">Binds 2 Zn(2+) ions per subunit.</text>
</comment>
<keyword evidence="6" id="KW-0378">Hydrolase</keyword>
<evidence type="ECO:0000256" key="8">
    <source>
        <dbReference type="ARBA" id="ARBA00029656"/>
    </source>
</evidence>
<organism evidence="13 14">
    <name type="scientific">Pseudolycoriella hygida</name>
    <dbReference type="NCBI Taxonomy" id="35572"/>
    <lineage>
        <taxon>Eukaryota</taxon>
        <taxon>Metazoa</taxon>
        <taxon>Ecdysozoa</taxon>
        <taxon>Arthropoda</taxon>
        <taxon>Hexapoda</taxon>
        <taxon>Insecta</taxon>
        <taxon>Pterygota</taxon>
        <taxon>Neoptera</taxon>
        <taxon>Endopterygota</taxon>
        <taxon>Diptera</taxon>
        <taxon>Nematocera</taxon>
        <taxon>Sciaroidea</taxon>
        <taxon>Sciaridae</taxon>
        <taxon>Pseudolycoriella</taxon>
    </lineage>
</organism>
<accession>A0A9Q0N6G8</accession>
<feature type="transmembrane region" description="Helical" evidence="11">
    <location>
        <begin position="7"/>
        <end position="28"/>
    </location>
</feature>
<dbReference type="Proteomes" id="UP001151699">
    <property type="component" value="Chromosome B"/>
</dbReference>
<feature type="binding site" evidence="10">
    <location>
        <position position="121"/>
    </location>
    <ligand>
        <name>Zn(2+)</name>
        <dbReference type="ChEBI" id="CHEBI:29105"/>
        <label>1</label>
    </ligand>
</feature>
<keyword evidence="11" id="KW-0472">Membrane</keyword>
<dbReference type="SUPFAM" id="SSF53187">
    <property type="entry name" value="Zn-dependent exopeptidases"/>
    <property type="match status" value="1"/>
</dbReference>
<feature type="active site" evidence="9">
    <location>
        <position position="123"/>
    </location>
</feature>
<feature type="binding site" evidence="10">
    <location>
        <position position="414"/>
    </location>
    <ligand>
        <name>Zn(2+)</name>
        <dbReference type="ChEBI" id="CHEBI:29105"/>
        <label>2</label>
    </ligand>
</feature>
<evidence type="ECO:0000259" key="12">
    <source>
        <dbReference type="Pfam" id="PF07687"/>
    </source>
</evidence>
<evidence type="ECO:0000256" key="5">
    <source>
        <dbReference type="ARBA" id="ARBA00022723"/>
    </source>
</evidence>
<dbReference type="FunFam" id="3.30.70.360:FF:000005">
    <property type="entry name" value="Putative Aminoacylase-1"/>
    <property type="match status" value="1"/>
</dbReference>
<dbReference type="PANTHER" id="PTHR45892:SF1">
    <property type="entry name" value="AMINOACYLASE-1"/>
    <property type="match status" value="1"/>
</dbReference>
<comment type="caution">
    <text evidence="13">The sequence shown here is derived from an EMBL/GenBank/DDBJ whole genome shotgun (WGS) entry which is preliminary data.</text>
</comment>
<dbReference type="InterPro" id="IPR001261">
    <property type="entry name" value="ArgE/DapE_CS"/>
</dbReference>
<sequence>MVNKKYLTIFFVVLAVCIVVGVLLGVFLSKKETNNPDSWELPESSPWYGNEEIRLFREYLRFPTVHPNINYEPCVQFLRRQAESLNLPISVVYPANDKNPVVIITWTGSEPNLPSIMLNSHTDVVPVYEDMWTHPPFAADVDDDGKIIARGTQDTKSLGVTYLAAIRALKLEGEKSLRRTIHVTFVPDEETGGAQGMAAFVLSDTFKAMNVGFALDEAGVSPTNVISVYNDERCPWQIEFICNGPTGHASILYEDTAGEKISYVVSKLMEMRKMELERMKNESLPYGKVTTINLTILKGGIQANVIPPELRATFDIRLSVDVDHEEFEAQLNRWCEEAGGNITINFIVKTPKAPPSTADSTNPVWVVLQNTTKELGMDVVPTILAGATDMRFLRRLNIPAFGFSPLINTPILLHDHNEFVHADEYLAGIKLYTNMLRKLGNI</sequence>
<dbReference type="PANTHER" id="PTHR45892">
    <property type="entry name" value="AMINOACYLASE-1"/>
    <property type="match status" value="1"/>
</dbReference>
<dbReference type="Pfam" id="PF07687">
    <property type="entry name" value="M20_dimer"/>
    <property type="match status" value="1"/>
</dbReference>
<keyword evidence="5 10" id="KW-0479">Metal-binding</keyword>
<dbReference type="InterPro" id="IPR036264">
    <property type="entry name" value="Bact_exopeptidase_dim_dom"/>
</dbReference>
<keyword evidence="7 10" id="KW-0862">Zinc</keyword>
<keyword evidence="11" id="KW-0812">Transmembrane</keyword>